<reference evidence="1" key="1">
    <citation type="submission" date="2015-04" db="EMBL/GenBank/DDBJ databases">
        <title>The genome sequence of the plant pathogenic Rhizarian Plasmodiophora brassicae reveals insights in its biotrophic life cycle and the origin of chitin synthesis.</title>
        <authorList>
            <person name="Schwelm A."/>
            <person name="Fogelqvist J."/>
            <person name="Knaust A."/>
            <person name="Julke S."/>
            <person name="Lilja T."/>
            <person name="Dhandapani V."/>
            <person name="Bonilla-Rosso G."/>
            <person name="Karlsson M."/>
            <person name="Shevchenko A."/>
            <person name="Choi S.R."/>
            <person name="Kim H.G."/>
            <person name="Park J.Y."/>
            <person name="Lim Y.P."/>
            <person name="Ludwig-Muller J."/>
            <person name="Dixelius C."/>
        </authorList>
    </citation>
    <scope>NUCLEOTIDE SEQUENCE</scope>
    <source>
        <tissue evidence="1">Potato root galls</tissue>
    </source>
</reference>
<protein>
    <submittedName>
        <fullName evidence="1">Uncharacterized protein</fullName>
    </submittedName>
</protein>
<dbReference type="EMBL" id="HACM01006139">
    <property type="protein sequence ID" value="CRZ06581.1"/>
    <property type="molecule type" value="Transcribed_RNA"/>
</dbReference>
<name>A0A0H5QY55_9EUKA</name>
<dbReference type="AlphaFoldDB" id="A0A0H5QY55"/>
<feature type="non-terminal residue" evidence="1">
    <location>
        <position position="1"/>
    </location>
</feature>
<organism evidence="1">
    <name type="scientific">Spongospora subterranea</name>
    <dbReference type="NCBI Taxonomy" id="70186"/>
    <lineage>
        <taxon>Eukaryota</taxon>
        <taxon>Sar</taxon>
        <taxon>Rhizaria</taxon>
        <taxon>Endomyxa</taxon>
        <taxon>Phytomyxea</taxon>
        <taxon>Plasmodiophorida</taxon>
        <taxon>Plasmodiophoridae</taxon>
        <taxon>Spongospora</taxon>
    </lineage>
</organism>
<accession>A0A0H5QY55</accession>
<evidence type="ECO:0000313" key="1">
    <source>
        <dbReference type="EMBL" id="CRZ06581.1"/>
    </source>
</evidence>
<sequence>AQYLWNLYQERLESLIGICHEILAWIYINDQIAIKHTACSSSSASNHVESVQQLIYTLTEKGKMVMIYQNRILEPVQGYGDLYFLKVSKQLAKMFENNNYMLEETNQSFILYLSKI</sequence>
<proteinExistence type="predicted"/>